<dbReference type="GO" id="GO:1990133">
    <property type="term" value="C:molybdopterin adenylyltransferase complex"/>
    <property type="evidence" value="ECO:0007669"/>
    <property type="project" value="TreeGrafter"/>
</dbReference>
<dbReference type="EMBL" id="FPHT01000005">
    <property type="protein sequence ID" value="SFV79697.1"/>
    <property type="molecule type" value="Genomic_DNA"/>
</dbReference>
<dbReference type="Pfam" id="PF02597">
    <property type="entry name" value="ThiS"/>
    <property type="match status" value="1"/>
</dbReference>
<dbReference type="GO" id="GO:0006777">
    <property type="term" value="P:Mo-molybdopterin cofactor biosynthetic process"/>
    <property type="evidence" value="ECO:0007669"/>
    <property type="project" value="InterPro"/>
</dbReference>
<keyword evidence="1" id="KW-0547">Nucleotide-binding</keyword>
<dbReference type="Gene3D" id="3.10.20.30">
    <property type="match status" value="1"/>
</dbReference>
<organism evidence="2">
    <name type="scientific">hydrothermal vent metagenome</name>
    <dbReference type="NCBI Taxonomy" id="652676"/>
    <lineage>
        <taxon>unclassified sequences</taxon>
        <taxon>metagenomes</taxon>
        <taxon>ecological metagenomes</taxon>
    </lineage>
</organism>
<dbReference type="CDD" id="cd00754">
    <property type="entry name" value="Ubl_MoaD"/>
    <property type="match status" value="1"/>
</dbReference>
<reference evidence="2" key="1">
    <citation type="submission" date="2016-10" db="EMBL/GenBank/DDBJ databases">
        <authorList>
            <person name="de Groot N.N."/>
        </authorList>
    </citation>
    <scope>NUCLEOTIDE SEQUENCE</scope>
</reference>
<dbReference type="SUPFAM" id="SSF54285">
    <property type="entry name" value="MoaD/ThiS"/>
    <property type="match status" value="1"/>
</dbReference>
<name>A0A1W1DEZ6_9ZZZZ</name>
<accession>A0A1W1DEZ6</accession>
<protein>
    <submittedName>
        <fullName evidence="2">Molybdenum cofactor biosynthesis protein MoaD</fullName>
    </submittedName>
</protein>
<dbReference type="NCBIfam" id="TIGR01682">
    <property type="entry name" value="moaD"/>
    <property type="match status" value="1"/>
</dbReference>
<sequence length="78" mass="8686">MKILYFASLKESLKIANENIPASANMTVKKLRLLLIDKYGTKNFPNNILCAVNHEIENDSTQLSDNDEVAFYPPVTGG</sequence>
<dbReference type="InterPro" id="IPR003749">
    <property type="entry name" value="ThiS/MoaD-like"/>
</dbReference>
<dbReference type="InterPro" id="IPR016155">
    <property type="entry name" value="Mopterin_synth/thiamin_S_b"/>
</dbReference>
<dbReference type="GO" id="GO:0000166">
    <property type="term" value="F:nucleotide binding"/>
    <property type="evidence" value="ECO:0007669"/>
    <property type="project" value="UniProtKB-KW"/>
</dbReference>
<evidence type="ECO:0000256" key="1">
    <source>
        <dbReference type="ARBA" id="ARBA00022741"/>
    </source>
</evidence>
<dbReference type="InterPro" id="IPR044672">
    <property type="entry name" value="MOCS2A"/>
</dbReference>
<proteinExistence type="predicted"/>
<dbReference type="PANTHER" id="PTHR33359:SF1">
    <property type="entry name" value="MOLYBDOPTERIN SYNTHASE SULFUR CARRIER SUBUNIT"/>
    <property type="match status" value="1"/>
</dbReference>
<dbReference type="PANTHER" id="PTHR33359">
    <property type="entry name" value="MOLYBDOPTERIN SYNTHASE SULFUR CARRIER SUBUNIT"/>
    <property type="match status" value="1"/>
</dbReference>
<dbReference type="AlphaFoldDB" id="A0A1W1DEZ6"/>
<dbReference type="InterPro" id="IPR012675">
    <property type="entry name" value="Beta-grasp_dom_sf"/>
</dbReference>
<evidence type="ECO:0000313" key="2">
    <source>
        <dbReference type="EMBL" id="SFV79697.1"/>
    </source>
</evidence>
<gene>
    <name evidence="2" type="ORF">MNB_SUP05-12-877</name>
</gene>
<dbReference type="UniPathway" id="UPA00344"/>